<dbReference type="Proteomes" id="UP000656548">
    <property type="component" value="Unassembled WGS sequence"/>
</dbReference>
<evidence type="ECO:0000313" key="1">
    <source>
        <dbReference type="EMBL" id="MBE1580520.1"/>
    </source>
</evidence>
<name>A0ABR9LIK0_9PSEU</name>
<accession>A0ABR9LIK0</accession>
<dbReference type="RefSeq" id="WP_192747083.1">
    <property type="nucleotide sequence ID" value="NZ_JADBEJ010000007.1"/>
</dbReference>
<reference evidence="1 2" key="1">
    <citation type="submission" date="2020-10" db="EMBL/GenBank/DDBJ databases">
        <title>Sequencing the genomes of 1000 actinobacteria strains.</title>
        <authorList>
            <person name="Klenk H.-P."/>
        </authorList>
    </citation>
    <scope>NUCLEOTIDE SEQUENCE [LARGE SCALE GENOMIC DNA]</scope>
    <source>
        <strain evidence="1 2">DSM 46661</strain>
    </source>
</reference>
<keyword evidence="2" id="KW-1185">Reference proteome</keyword>
<evidence type="ECO:0000313" key="2">
    <source>
        <dbReference type="Proteomes" id="UP000656548"/>
    </source>
</evidence>
<dbReference type="EMBL" id="JADBEJ010000007">
    <property type="protein sequence ID" value="MBE1580520.1"/>
    <property type="molecule type" value="Genomic_DNA"/>
</dbReference>
<gene>
    <name evidence="1" type="ORF">H4W30_007601</name>
</gene>
<protein>
    <submittedName>
        <fullName evidence="1">Uncharacterized protein</fullName>
    </submittedName>
</protein>
<comment type="caution">
    <text evidence="1">The sequence shown here is derived from an EMBL/GenBank/DDBJ whole genome shotgun (WGS) entry which is preliminary data.</text>
</comment>
<organism evidence="1 2">
    <name type="scientific">Amycolatopsis roodepoortensis</name>
    <dbReference type="NCBI Taxonomy" id="700274"/>
    <lineage>
        <taxon>Bacteria</taxon>
        <taxon>Bacillati</taxon>
        <taxon>Actinomycetota</taxon>
        <taxon>Actinomycetes</taxon>
        <taxon>Pseudonocardiales</taxon>
        <taxon>Pseudonocardiaceae</taxon>
        <taxon>Amycolatopsis</taxon>
    </lineage>
</organism>
<sequence length="369" mass="40896">MPAVHKPKVDYGPVQLRKHLGIAEWQFNALLRHGHLPPSTNGRWLAEVVDELQARLPEALAAIGTQPPLGASRCAQLAAEWLDLDVDGPDIEELAERGLLAPAADYLGKTIEYKGWPLFDVLQVREVVESERAVVEDLVAERTAWIASSRGWREVRDELGWSFEEMLRVMRERGIVPGRFKRIANADAQALLGDEDLDQSVRGARLVGGREAARLAELRPVDFRYCRAAGWIAPASSMEVKVSRGKWVDVPLFRVADVEALVVTLAEMPGVDLEALRGLGERVASPLRELVALPTSRGVFVRGFAADLGTRHGVEVEAVYSDRRDRWTLSWTPNADGEPTVEAVRKAIVDDADLRPYARQIDLNVVDEA</sequence>
<proteinExistence type="predicted"/>